<evidence type="ECO:0000256" key="8">
    <source>
        <dbReference type="ARBA" id="ARBA00060041"/>
    </source>
</evidence>
<comment type="similarity">
    <text evidence="9">Belongs to the MurJ/MviN family.</text>
</comment>
<feature type="transmembrane region" description="Helical" evidence="10">
    <location>
        <begin position="94"/>
        <end position="120"/>
    </location>
</feature>
<dbReference type="PANTHER" id="PTHR47019:SF1">
    <property type="entry name" value="LIPID II FLIPPASE MURJ"/>
    <property type="match status" value="1"/>
</dbReference>
<dbReference type="AlphaFoldDB" id="A0AAE6FSJ5"/>
<dbReference type="PRINTS" id="PR01806">
    <property type="entry name" value="VIRFACTRMVIN"/>
</dbReference>
<feature type="transmembrane region" description="Helical" evidence="10">
    <location>
        <begin position="384"/>
        <end position="404"/>
    </location>
</feature>
<evidence type="ECO:0000256" key="7">
    <source>
        <dbReference type="ARBA" id="ARBA00023136"/>
    </source>
</evidence>
<feature type="transmembrane region" description="Helical" evidence="10">
    <location>
        <begin position="271"/>
        <end position="293"/>
    </location>
</feature>
<feature type="transmembrane region" description="Helical" evidence="10">
    <location>
        <begin position="132"/>
        <end position="148"/>
    </location>
</feature>
<keyword evidence="7 10" id="KW-0472">Membrane</keyword>
<feature type="transmembrane region" description="Helical" evidence="10">
    <location>
        <begin position="230"/>
        <end position="251"/>
    </location>
</feature>
<evidence type="ECO:0008006" key="13">
    <source>
        <dbReference type="Google" id="ProtNLM"/>
    </source>
</evidence>
<dbReference type="Proteomes" id="UP000312102">
    <property type="component" value="Chromosome"/>
</dbReference>
<dbReference type="PANTHER" id="PTHR47019">
    <property type="entry name" value="LIPID II FLIPPASE MURJ"/>
    <property type="match status" value="1"/>
</dbReference>
<protein>
    <recommendedName>
        <fullName evidence="13">Virulence factor MviN</fullName>
    </recommendedName>
</protein>
<dbReference type="GO" id="GO:0005886">
    <property type="term" value="C:plasma membrane"/>
    <property type="evidence" value="ECO:0007669"/>
    <property type="project" value="UniProtKB-SubCell"/>
</dbReference>
<evidence type="ECO:0000313" key="11">
    <source>
        <dbReference type="EMBL" id="QDD13384.1"/>
    </source>
</evidence>
<dbReference type="GO" id="GO:0008360">
    <property type="term" value="P:regulation of cell shape"/>
    <property type="evidence" value="ECO:0007669"/>
    <property type="project" value="UniProtKB-KW"/>
</dbReference>
<proteinExistence type="inferred from homology"/>
<feature type="transmembrane region" description="Helical" evidence="10">
    <location>
        <begin position="410"/>
        <end position="430"/>
    </location>
</feature>
<evidence type="ECO:0000256" key="3">
    <source>
        <dbReference type="ARBA" id="ARBA00022692"/>
    </source>
</evidence>
<dbReference type="KEGG" id="mrk:FIT61_02775"/>
<reference evidence="11 12" key="1">
    <citation type="journal article" date="2019" name="ISME J.">
        <title>Evolution in action: habitat transition from sediment to the pelagial leads to genome streamlining in Methylophilaceae.</title>
        <authorList>
            <person name="Salcher M."/>
            <person name="Schaefle D."/>
            <person name="Kaspar M."/>
            <person name="Neuenschwander S.M."/>
            <person name="Ghai R."/>
        </authorList>
    </citation>
    <scope>NUCLEOTIDE SEQUENCE [LARGE SCALE GENOMIC DNA]</scope>
    <source>
        <strain evidence="11 12">MMS-RI-1</strain>
    </source>
</reference>
<keyword evidence="6 10" id="KW-1133">Transmembrane helix</keyword>
<feature type="transmembrane region" description="Helical" evidence="10">
    <location>
        <begin position="53"/>
        <end position="73"/>
    </location>
</feature>
<name>A0AAE6FSJ5_9PROT</name>
<keyword evidence="4" id="KW-0133">Cell shape</keyword>
<dbReference type="GO" id="GO:0009252">
    <property type="term" value="P:peptidoglycan biosynthetic process"/>
    <property type="evidence" value="ECO:0007669"/>
    <property type="project" value="UniProtKB-KW"/>
</dbReference>
<keyword evidence="5" id="KW-0573">Peptidoglycan synthesis</keyword>
<dbReference type="GO" id="GO:0015648">
    <property type="term" value="F:lipid-linked peptidoglycan transporter activity"/>
    <property type="evidence" value="ECO:0007669"/>
    <property type="project" value="TreeGrafter"/>
</dbReference>
<keyword evidence="2" id="KW-1003">Cell membrane</keyword>
<dbReference type="EMBL" id="CP040986">
    <property type="protein sequence ID" value="QDD13384.1"/>
    <property type="molecule type" value="Genomic_DNA"/>
</dbReference>
<feature type="transmembrane region" description="Helical" evidence="10">
    <location>
        <begin position="21"/>
        <end position="41"/>
    </location>
</feature>
<evidence type="ECO:0000256" key="1">
    <source>
        <dbReference type="ARBA" id="ARBA00004651"/>
    </source>
</evidence>
<feature type="transmembrane region" description="Helical" evidence="10">
    <location>
        <begin position="160"/>
        <end position="181"/>
    </location>
</feature>
<evidence type="ECO:0000256" key="4">
    <source>
        <dbReference type="ARBA" id="ARBA00022960"/>
    </source>
</evidence>
<evidence type="ECO:0000256" key="6">
    <source>
        <dbReference type="ARBA" id="ARBA00022989"/>
    </source>
</evidence>
<evidence type="ECO:0000256" key="10">
    <source>
        <dbReference type="SAM" id="Phobius"/>
    </source>
</evidence>
<sequence>MKNLIKNFIKIKKEKILQNSFFVAILTLLLFLGFFLRDFLIVKYFGFTSESDLFYKISIIPMFFVGIFCIPFGQALIPFLTKSKRSEFKSAISYFYAISILFCLTLCFISFAIFSLQYFFLKNYFFDQNFNLAFLAFLPLLILSGWLITSNSILSSLHYYLLPSFAQLIVPLSAICFIFLFANSMGIYSVIFGMTFGQVANLLIINFFLKKEEIFLWPLNFNRPLSIKKDFWVNYLHLIALAILTSINLPISSFLASTLGDGALSIFNFGIKFNLFICGILAAIFSSVFLPYLSRAIKIFGVIDLKNFISFLILFTALILTPFSLLFFYYSENLTFLIFHRIIEDKESILELSSVISYSILQLPFWVFTAILVKHGNAISRLSFLVLTSLIVAILNLILGLFFIKFINVAGLSLSLAISSGFGSFLLLFYYAKEKYLSISNALIVILIWSLFIFIIILLNYEKFIISLEKLFFKF</sequence>
<dbReference type="InterPro" id="IPR051050">
    <property type="entry name" value="Lipid_II_flippase_MurJ/MviN"/>
</dbReference>
<evidence type="ECO:0000313" key="12">
    <source>
        <dbReference type="Proteomes" id="UP000312102"/>
    </source>
</evidence>
<dbReference type="RefSeq" id="WP_139883099.1">
    <property type="nucleotide sequence ID" value="NZ_CP040986.1"/>
</dbReference>
<feature type="transmembrane region" description="Helical" evidence="10">
    <location>
        <begin position="187"/>
        <end position="209"/>
    </location>
</feature>
<evidence type="ECO:0000256" key="5">
    <source>
        <dbReference type="ARBA" id="ARBA00022984"/>
    </source>
</evidence>
<evidence type="ECO:0000256" key="9">
    <source>
        <dbReference type="ARBA" id="ARBA00061532"/>
    </source>
</evidence>
<keyword evidence="3 10" id="KW-0812">Transmembrane</keyword>
<feature type="transmembrane region" description="Helical" evidence="10">
    <location>
        <begin position="305"/>
        <end position="329"/>
    </location>
</feature>
<dbReference type="InterPro" id="IPR004268">
    <property type="entry name" value="MurJ"/>
</dbReference>
<feature type="transmembrane region" description="Helical" evidence="10">
    <location>
        <begin position="349"/>
        <end position="372"/>
    </location>
</feature>
<feature type="transmembrane region" description="Helical" evidence="10">
    <location>
        <begin position="442"/>
        <end position="461"/>
    </location>
</feature>
<evidence type="ECO:0000256" key="2">
    <source>
        <dbReference type="ARBA" id="ARBA00022475"/>
    </source>
</evidence>
<keyword evidence="12" id="KW-1185">Reference proteome</keyword>
<dbReference type="Pfam" id="PF03023">
    <property type="entry name" value="MurJ"/>
    <property type="match status" value="1"/>
</dbReference>
<accession>A0AAE6FSJ5</accession>
<comment type="subcellular location">
    <subcellularLocation>
        <location evidence="1">Cell membrane</location>
        <topology evidence="1">Multi-pass membrane protein</topology>
    </subcellularLocation>
</comment>
<organism evidence="11 12">
    <name type="scientific">Candidatus Methylopumilus rimovensis</name>
    <dbReference type="NCBI Taxonomy" id="2588535"/>
    <lineage>
        <taxon>Bacteria</taxon>
        <taxon>Pseudomonadati</taxon>
        <taxon>Pseudomonadota</taxon>
        <taxon>Betaproteobacteria</taxon>
        <taxon>Nitrosomonadales</taxon>
        <taxon>Methylophilaceae</taxon>
        <taxon>Candidatus Methylopumilus</taxon>
    </lineage>
</organism>
<dbReference type="GO" id="GO:0034204">
    <property type="term" value="P:lipid translocation"/>
    <property type="evidence" value="ECO:0007669"/>
    <property type="project" value="TreeGrafter"/>
</dbReference>
<comment type="function">
    <text evidence="8">Involved in peptidoglycan biosynthesis. Transports lipid-linked peptidoglycan precursors from the inner to the outer leaflet of the cytoplasmic membrane.</text>
</comment>
<gene>
    <name evidence="11" type="ORF">FIT61_02775</name>
</gene>